<protein>
    <submittedName>
        <fullName evidence="1">Uncharacterized protein</fullName>
    </submittedName>
</protein>
<organism evidence="1 2">
    <name type="scientific">Adhaeribacter radiodurans</name>
    <dbReference type="NCBI Taxonomy" id="2745197"/>
    <lineage>
        <taxon>Bacteria</taxon>
        <taxon>Pseudomonadati</taxon>
        <taxon>Bacteroidota</taxon>
        <taxon>Cytophagia</taxon>
        <taxon>Cytophagales</taxon>
        <taxon>Hymenobacteraceae</taxon>
        <taxon>Adhaeribacter</taxon>
    </lineage>
</organism>
<gene>
    <name evidence="1" type="ORF">HUW48_25725</name>
</gene>
<dbReference type="EMBL" id="CP055153">
    <property type="protein sequence ID" value="QMU31217.1"/>
    <property type="molecule type" value="Genomic_DNA"/>
</dbReference>
<dbReference type="Proteomes" id="UP000514509">
    <property type="component" value="Chromosome"/>
</dbReference>
<dbReference type="AlphaFoldDB" id="A0A7L7LEN3"/>
<name>A0A7L7LEN3_9BACT</name>
<evidence type="ECO:0000313" key="2">
    <source>
        <dbReference type="Proteomes" id="UP000514509"/>
    </source>
</evidence>
<proteinExistence type="predicted"/>
<dbReference type="KEGG" id="add:HUW48_25725"/>
<accession>A0A7L7LEN3</accession>
<evidence type="ECO:0000313" key="1">
    <source>
        <dbReference type="EMBL" id="QMU31217.1"/>
    </source>
</evidence>
<reference evidence="1 2" key="2">
    <citation type="submission" date="2020-08" db="EMBL/GenBank/DDBJ databases">
        <title>Adhaeribacter dokdonensis sp. nov., isolated from the rhizosphere of Elymus tsukushiensis, a plant native to the Dokdo Islands, Republic of Korea.</title>
        <authorList>
            <person name="Ghim S.Y."/>
        </authorList>
    </citation>
    <scope>NUCLEOTIDE SEQUENCE [LARGE SCALE GENOMIC DNA]</scope>
    <source>
        <strain evidence="1 2">KUDC8001</strain>
    </source>
</reference>
<reference evidence="1 2" key="1">
    <citation type="submission" date="2020-06" db="EMBL/GenBank/DDBJ databases">
        <authorList>
            <person name="Hwang Y.J."/>
        </authorList>
    </citation>
    <scope>NUCLEOTIDE SEQUENCE [LARGE SCALE GENOMIC DNA]</scope>
    <source>
        <strain evidence="1 2">KUDC8001</strain>
    </source>
</reference>
<keyword evidence="2" id="KW-1185">Reference proteome</keyword>
<sequence length="253" mass="29908">MKIVNQINHENYHERLNELINPSLNLLQNNRNTNKKKILEVCHTGKFLMFFKNLKIQKLYERPDFILAQDDILIGLEHEVLLSQSHKEKEGFYDNIFSMVEEDLRSEKQLPNFLANCYLNKYLDFQPKHKPEIRTILKDVITEFVLTNQLVENPLIDRIFKMPHSQISLCPNLGAWWQQNLSEQNLLEAIMKKEEKVIDYKKAGCDKLWLLIVVGSTGESSYEIPDNLNFLFESVFDKVFLLEDFNNNLYQIN</sequence>
<dbReference type="RefSeq" id="WP_182413654.1">
    <property type="nucleotide sequence ID" value="NZ_CP055153.1"/>
</dbReference>